<keyword evidence="3" id="KW-1185">Reference proteome</keyword>
<protein>
    <recommendedName>
        <fullName evidence="1">Amidohydrolase-related domain-containing protein</fullName>
    </recommendedName>
</protein>
<organism evidence="2 3">
    <name type="scientific">Candidatus Cryosericum terrychapinii</name>
    <dbReference type="NCBI Taxonomy" id="2290919"/>
    <lineage>
        <taxon>Bacteria</taxon>
        <taxon>Pseudomonadati</taxon>
        <taxon>Caldisericota/Cryosericota group</taxon>
        <taxon>Candidatus Cryosericota</taxon>
        <taxon>Candidatus Cryosericia</taxon>
        <taxon>Candidatus Cryosericales</taxon>
        <taxon>Candidatus Cryosericaceae</taxon>
        <taxon>Candidatus Cryosericum</taxon>
    </lineage>
</organism>
<evidence type="ECO:0000313" key="2">
    <source>
        <dbReference type="EMBL" id="RIE05744.1"/>
    </source>
</evidence>
<feature type="domain" description="Amidohydrolase-related" evidence="1">
    <location>
        <begin position="9"/>
        <end position="97"/>
    </location>
</feature>
<proteinExistence type="predicted"/>
<dbReference type="SUPFAM" id="SSF51338">
    <property type="entry name" value="Composite domain of metallo-dependent hydrolases"/>
    <property type="match status" value="1"/>
</dbReference>
<gene>
    <name evidence="2" type="ORF">SMC7_06225</name>
</gene>
<dbReference type="GO" id="GO:0016810">
    <property type="term" value="F:hydrolase activity, acting on carbon-nitrogen (but not peptide) bonds"/>
    <property type="evidence" value="ECO:0007669"/>
    <property type="project" value="InterPro"/>
</dbReference>
<evidence type="ECO:0000313" key="3">
    <source>
        <dbReference type="Proteomes" id="UP000266328"/>
    </source>
</evidence>
<dbReference type="OrthoDB" id="3451205at2"/>
<dbReference type="InterPro" id="IPR011059">
    <property type="entry name" value="Metal-dep_hydrolase_composite"/>
</dbReference>
<name>A0A398D3T2_9BACT</name>
<dbReference type="RefSeq" id="WP_119089488.1">
    <property type="nucleotide sequence ID" value="NZ_QXIS01000033.1"/>
</dbReference>
<dbReference type="Proteomes" id="UP000266328">
    <property type="component" value="Unassembled WGS sequence"/>
</dbReference>
<evidence type="ECO:0000259" key="1">
    <source>
        <dbReference type="Pfam" id="PF01979"/>
    </source>
</evidence>
<dbReference type="AlphaFoldDB" id="A0A398D3T2"/>
<dbReference type="Gene3D" id="3.20.20.140">
    <property type="entry name" value="Metal-dependent hydrolases"/>
    <property type="match status" value="1"/>
</dbReference>
<dbReference type="Pfam" id="PF01979">
    <property type="entry name" value="Amidohydro_1"/>
    <property type="match status" value="1"/>
</dbReference>
<accession>A0A398D3T2</accession>
<reference evidence="2 3" key="1">
    <citation type="submission" date="2018-09" db="EMBL/GenBank/DDBJ databases">
        <title>Discovery and Ecogenomic Context for Candidatus Cryosericales, a Global Caldiserica Order Active in Thawing Permafrost.</title>
        <authorList>
            <person name="Martinez M.A."/>
            <person name="Woodcroft B.J."/>
            <person name="Ignacio Espinoza J.C."/>
            <person name="Zayed A."/>
            <person name="Singleton C.M."/>
            <person name="Boyd J."/>
            <person name="Li Y.-F."/>
            <person name="Purvine S."/>
            <person name="Maughan H."/>
            <person name="Hodgkins S.B."/>
            <person name="Anderson D."/>
            <person name="Sederholm M."/>
            <person name="Temperton B."/>
            <person name="Saleska S.R."/>
            <person name="Tyson G.W."/>
            <person name="Rich V.I."/>
        </authorList>
    </citation>
    <scope>NUCLEOTIDE SEQUENCE [LARGE SCALE GENOMIC DNA]</scope>
    <source>
        <strain evidence="2 3">SMC7</strain>
    </source>
</reference>
<comment type="caution">
    <text evidence="2">The sequence shown here is derived from an EMBL/GenBank/DDBJ whole genome shotgun (WGS) entry which is preliminary data.</text>
</comment>
<sequence length="101" mass="10506">MILVQGGTILTVTDGVTEGHSNYPAKYPRISLGLLVGRGISPEQALGSVTSVPAGTLGLDGYGEIRSGSVADLALFKAQPWEPEGVTERTFVGGNEVYARS</sequence>
<dbReference type="Gene3D" id="2.30.40.10">
    <property type="entry name" value="Urease, subunit C, domain 1"/>
    <property type="match status" value="1"/>
</dbReference>
<dbReference type="InterPro" id="IPR006680">
    <property type="entry name" value="Amidohydro-rel"/>
</dbReference>
<dbReference type="EMBL" id="QXIS01000033">
    <property type="protein sequence ID" value="RIE05744.1"/>
    <property type="molecule type" value="Genomic_DNA"/>
</dbReference>